<dbReference type="Gene3D" id="2.60.40.420">
    <property type="entry name" value="Cupredoxins - blue copper proteins"/>
    <property type="match status" value="2"/>
</dbReference>
<evidence type="ECO:0000313" key="5">
    <source>
        <dbReference type="Proteomes" id="UP000566819"/>
    </source>
</evidence>
<dbReference type="Pfam" id="PF07731">
    <property type="entry name" value="Cu-oxidase_2"/>
    <property type="match status" value="1"/>
</dbReference>
<dbReference type="InterPro" id="IPR011706">
    <property type="entry name" value="Cu-oxidase_C"/>
</dbReference>
<dbReference type="GO" id="GO:0005507">
    <property type="term" value="F:copper ion binding"/>
    <property type="evidence" value="ECO:0007669"/>
    <property type="project" value="InterPro"/>
</dbReference>
<feature type="signal peptide" evidence="2">
    <location>
        <begin position="1"/>
        <end position="20"/>
    </location>
</feature>
<dbReference type="Gene3D" id="3.40.50.970">
    <property type="match status" value="1"/>
</dbReference>
<evidence type="ECO:0000256" key="1">
    <source>
        <dbReference type="SAM" id="Coils"/>
    </source>
</evidence>
<evidence type="ECO:0000256" key="2">
    <source>
        <dbReference type="SAM" id="SignalP"/>
    </source>
</evidence>
<comment type="caution">
    <text evidence="4">The sequence shown here is derived from an EMBL/GenBank/DDBJ whole genome shotgun (WGS) entry which is preliminary data.</text>
</comment>
<keyword evidence="5" id="KW-1185">Reference proteome</keyword>
<dbReference type="GO" id="GO:0004622">
    <property type="term" value="F:phosphatidylcholine lysophospholipase activity"/>
    <property type="evidence" value="ECO:0007669"/>
    <property type="project" value="TreeGrafter"/>
</dbReference>
<feature type="chain" id="PRO_5034016121" description="Plastocyanin-like domain-containing protein" evidence="2">
    <location>
        <begin position="21"/>
        <end position="1010"/>
    </location>
</feature>
<sequence>MVRLSSLPLLTLLLSASVSAQTNKLRYMPFGDSITEIVCWRGLLWTQMQTAGYKNTEFVGSGTNQNPSGCKTTNYEKNNEGHSGFLAIDIADKKQLVDWLKKNPADLITMHLGTNDIVQKSKKTEDIITAFTLNKAIPAWAVSKNTTQSPIWVVDQYTGFSTTDLRDGVHPNESGDTKMAAKWYPAIINAINVIEAGNSTVAREVEFVAFHLSVEFAGYNTCTASQFSLLNSSFCNTKIHAKGTVTWVGPNTSNSSDQCSGSVSRKIGRAELDSLLTNEEIRLGLRADSLSKRSGTQGPQILPLKATTALLSPSFQRLVILSLHSGIDTKHDIQKRHWNVTVNKDTEDRCCFLSGCASQMDGKLPYYQPLGFNFSGNVRRYYVAAEVEAWNYAPTGWDNWLGVPMNESFRAQTYGYIGTNTSIGTTYDKALYRGYTGPDFMQRSEQPDWLGFTGPILRGEVGDMIEIMFVNKLDSFYATMHSMGLFYTKDSEGSLYPNGTSEFSEGDAVPPGGCVVYKWLIPPSSAPDPGVNSKLWAYHSYVSMYQDTDAGLTGPVIVYNPGTMNKTMASNREFIIFYGDNQESNSFLALHNVQKYLPNVYPSVKNESDTYPVPTNDNRTFWYPQEINSPLTTVNTSVAANFFPINGYIYANNPTFTMCLNDAAIWYIMDMGFDTHVAHWHGNNVVHNGITMASVPINPGQMLTTHMTATNPGMWQLICHFNTHLKADKVKGDAMMAPWAFKEPPETTPNSFLPISYNLDDIPKPILRRENELFWEKEPFLEIPKLWVILYDAQAVDLQELNAKFAGDEYSVLKGSTQCHPAQLSAYSNDGLRAKERRREVALKGPYIQEAETITRLGEPDLLTRRQLFRKIIKGFKEEDYTLAQAELRIKQLEARAIKEAQIEAGDREIDKEDSDSSIESTATSDCALGPTAVQQTREMLIGEPMLANRNAEMMTKPWVKWAYQPVRAKDVPAALIRAIATATMPPTGPVYLSIPLGDWDFELTSVPIP</sequence>
<dbReference type="AlphaFoldDB" id="A0A8H4VY13"/>
<proteinExistence type="predicted"/>
<organism evidence="4 5">
    <name type="scientific">Cudoniella acicularis</name>
    <dbReference type="NCBI Taxonomy" id="354080"/>
    <lineage>
        <taxon>Eukaryota</taxon>
        <taxon>Fungi</taxon>
        <taxon>Dikarya</taxon>
        <taxon>Ascomycota</taxon>
        <taxon>Pezizomycotina</taxon>
        <taxon>Leotiomycetes</taxon>
        <taxon>Helotiales</taxon>
        <taxon>Tricladiaceae</taxon>
        <taxon>Cudoniella</taxon>
    </lineage>
</organism>
<name>A0A8H4VY13_9HELO</name>
<dbReference type="SUPFAM" id="SSF52266">
    <property type="entry name" value="SGNH hydrolase"/>
    <property type="match status" value="1"/>
</dbReference>
<dbReference type="OrthoDB" id="2121828at2759"/>
<feature type="coiled-coil region" evidence="1">
    <location>
        <begin position="876"/>
        <end position="903"/>
    </location>
</feature>
<feature type="domain" description="Plastocyanin-like" evidence="3">
    <location>
        <begin position="634"/>
        <end position="727"/>
    </location>
</feature>
<dbReference type="SUPFAM" id="SSF49503">
    <property type="entry name" value="Cupredoxins"/>
    <property type="match status" value="2"/>
</dbReference>
<dbReference type="CDD" id="cd07035">
    <property type="entry name" value="TPP_PYR_POX_like"/>
    <property type="match status" value="1"/>
</dbReference>
<gene>
    <name evidence="4" type="ORF">G7Y89_g11732</name>
</gene>
<dbReference type="Gene3D" id="3.40.50.1110">
    <property type="entry name" value="SGNH hydrolase"/>
    <property type="match status" value="2"/>
</dbReference>
<accession>A0A8H4VY13</accession>
<dbReference type="PANTHER" id="PTHR30383:SF2">
    <property type="entry name" value="CELLULOSE-BINDING PROTEIN"/>
    <property type="match status" value="1"/>
</dbReference>
<dbReference type="SUPFAM" id="SSF52518">
    <property type="entry name" value="Thiamin diphosphate-binding fold (THDP-binding)"/>
    <property type="match status" value="1"/>
</dbReference>
<evidence type="ECO:0000259" key="3">
    <source>
        <dbReference type="Pfam" id="PF07731"/>
    </source>
</evidence>
<keyword evidence="2" id="KW-0732">Signal</keyword>
<dbReference type="Proteomes" id="UP000566819">
    <property type="component" value="Unassembled WGS sequence"/>
</dbReference>
<dbReference type="InterPro" id="IPR051532">
    <property type="entry name" value="Ester_Hydrolysis_Enzymes"/>
</dbReference>
<dbReference type="InterPro" id="IPR029061">
    <property type="entry name" value="THDP-binding"/>
</dbReference>
<reference evidence="4 5" key="1">
    <citation type="submission" date="2020-03" db="EMBL/GenBank/DDBJ databases">
        <title>Draft Genome Sequence of Cudoniella acicularis.</title>
        <authorList>
            <person name="Buettner E."/>
            <person name="Kellner H."/>
        </authorList>
    </citation>
    <scope>NUCLEOTIDE SEQUENCE [LARGE SCALE GENOMIC DNA]</scope>
    <source>
        <strain evidence="4 5">DSM 108380</strain>
    </source>
</reference>
<dbReference type="PANTHER" id="PTHR30383">
    <property type="entry name" value="THIOESTERASE 1/PROTEASE 1/LYSOPHOSPHOLIPASE L1"/>
    <property type="match status" value="1"/>
</dbReference>
<dbReference type="InterPro" id="IPR036514">
    <property type="entry name" value="SGNH_hydro_sf"/>
</dbReference>
<dbReference type="GO" id="GO:0016491">
    <property type="term" value="F:oxidoreductase activity"/>
    <property type="evidence" value="ECO:0007669"/>
    <property type="project" value="InterPro"/>
</dbReference>
<dbReference type="InterPro" id="IPR008972">
    <property type="entry name" value="Cupredoxin"/>
</dbReference>
<evidence type="ECO:0000313" key="4">
    <source>
        <dbReference type="EMBL" id="KAF4626427.1"/>
    </source>
</evidence>
<keyword evidence="1" id="KW-0175">Coiled coil</keyword>
<dbReference type="EMBL" id="JAAMPI010001154">
    <property type="protein sequence ID" value="KAF4626427.1"/>
    <property type="molecule type" value="Genomic_DNA"/>
</dbReference>
<protein>
    <recommendedName>
        <fullName evidence="3">Plastocyanin-like domain-containing protein</fullName>
    </recommendedName>
</protein>